<evidence type="ECO:0000256" key="6">
    <source>
        <dbReference type="ARBA" id="ARBA00023002"/>
    </source>
</evidence>
<comment type="caution">
    <text evidence="12">The sequence shown here is derived from an EMBL/GenBank/DDBJ whole genome shotgun (WGS) entry which is preliminary data.</text>
</comment>
<dbReference type="GO" id="GO:0004497">
    <property type="term" value="F:monooxygenase activity"/>
    <property type="evidence" value="ECO:0007669"/>
    <property type="project" value="UniProtKB-KW"/>
</dbReference>
<dbReference type="STRING" id="1109443.G4TJI8"/>
<evidence type="ECO:0000313" key="13">
    <source>
        <dbReference type="Proteomes" id="UP000007148"/>
    </source>
</evidence>
<dbReference type="InterPro" id="IPR036396">
    <property type="entry name" value="Cyt_P450_sf"/>
</dbReference>
<keyword evidence="8 10" id="KW-0503">Monooxygenase</keyword>
<dbReference type="OMA" id="NRMIHQI"/>
<dbReference type="GO" id="GO:0016705">
    <property type="term" value="F:oxidoreductase activity, acting on paired donors, with incorporation or reduction of molecular oxygen"/>
    <property type="evidence" value="ECO:0007669"/>
    <property type="project" value="InterPro"/>
</dbReference>
<dbReference type="InterPro" id="IPR001128">
    <property type="entry name" value="Cyt_P450"/>
</dbReference>
<dbReference type="Pfam" id="PF00067">
    <property type="entry name" value="p450"/>
    <property type="match status" value="1"/>
</dbReference>
<evidence type="ECO:0000256" key="1">
    <source>
        <dbReference type="ARBA" id="ARBA00001971"/>
    </source>
</evidence>
<keyword evidence="7 9" id="KW-0408">Iron</keyword>
<evidence type="ECO:0000256" key="2">
    <source>
        <dbReference type="ARBA" id="ARBA00005179"/>
    </source>
</evidence>
<keyword evidence="11" id="KW-0812">Transmembrane</keyword>
<dbReference type="Proteomes" id="UP000007148">
    <property type="component" value="Unassembled WGS sequence"/>
</dbReference>
<evidence type="ECO:0000256" key="10">
    <source>
        <dbReference type="RuleBase" id="RU000461"/>
    </source>
</evidence>
<evidence type="ECO:0000256" key="8">
    <source>
        <dbReference type="ARBA" id="ARBA00023033"/>
    </source>
</evidence>
<sequence>MDSQTILYSAALAVPALWVVWSALGKKKQLPYPKGPKPYPLIGNMLDFPQSQWQQTFTEWQKKYGDLIHVNLLGTPILIVNSLDVAEELFVKKGQIHSGRPRSVMSSEIMGWTWNVVAMDPGPRHQAIRRIFRESVGAGVVATHDPLILRGAENYVISLHGYKGSPVDLSVAGVASVVITLAYGPTVYKDHGKELTKLNQAALDQITDISTKLWVVEFWPSLQHIPEWTPGATFKRVGAHGRRMQERIHWWPWEEVNARYKEGRSGPCIAVNYIEKGEDQELAQDAIGMMYAAGVDTTSATVINFMYAMMTHPHLQRKVQAELDSVIGHGRLPTPNDRPNLPYADAAWKESIRWHPTTPVGIPRRTTQDDVYRGMYIPKDAMVLFNIGFMLRDPRIFENPDEYRPERWFEPGSENLPDPNSAAFGFGTRACAGRFLAERMGFCYAMSVLAAYDIVPIKGKEVKDVRKTVYEDAVVSRPVGFECEFVSRSNLAGSLLGEH</sequence>
<keyword evidence="13" id="KW-1185">Reference proteome</keyword>
<dbReference type="PANTHER" id="PTHR46300:SF7">
    <property type="entry name" value="P450, PUTATIVE (EUROFUNG)-RELATED"/>
    <property type="match status" value="1"/>
</dbReference>
<dbReference type="AlphaFoldDB" id="G4TJI8"/>
<dbReference type="Gene3D" id="1.10.630.10">
    <property type="entry name" value="Cytochrome P450"/>
    <property type="match status" value="1"/>
</dbReference>
<organism evidence="12 13">
    <name type="scientific">Serendipita indica (strain DSM 11827)</name>
    <name type="common">Root endophyte fungus</name>
    <name type="synonym">Piriformospora indica</name>
    <dbReference type="NCBI Taxonomy" id="1109443"/>
    <lineage>
        <taxon>Eukaryota</taxon>
        <taxon>Fungi</taxon>
        <taxon>Dikarya</taxon>
        <taxon>Basidiomycota</taxon>
        <taxon>Agaricomycotina</taxon>
        <taxon>Agaricomycetes</taxon>
        <taxon>Sebacinales</taxon>
        <taxon>Serendipitaceae</taxon>
        <taxon>Serendipita</taxon>
    </lineage>
</organism>
<evidence type="ECO:0000313" key="12">
    <source>
        <dbReference type="EMBL" id="CCA71473.1"/>
    </source>
</evidence>
<dbReference type="SUPFAM" id="SSF48264">
    <property type="entry name" value="Cytochrome P450"/>
    <property type="match status" value="1"/>
</dbReference>
<dbReference type="InParanoid" id="G4TJI8"/>
<protein>
    <submittedName>
        <fullName evidence="12">Related to O-methylsterigmatocystin oxidoreductase</fullName>
    </submittedName>
</protein>
<dbReference type="OrthoDB" id="2789670at2759"/>
<comment type="cofactor">
    <cofactor evidence="1 9">
        <name>heme</name>
        <dbReference type="ChEBI" id="CHEBI:30413"/>
    </cofactor>
</comment>
<evidence type="ECO:0000256" key="4">
    <source>
        <dbReference type="ARBA" id="ARBA00022617"/>
    </source>
</evidence>
<dbReference type="PRINTS" id="PR00463">
    <property type="entry name" value="EP450I"/>
</dbReference>
<reference evidence="12 13" key="1">
    <citation type="journal article" date="2011" name="PLoS Pathog.">
        <title>Endophytic Life Strategies Decoded by Genome and Transcriptome Analyses of the Mutualistic Root Symbiont Piriformospora indica.</title>
        <authorList>
            <person name="Zuccaro A."/>
            <person name="Lahrmann U."/>
            <person name="Guldener U."/>
            <person name="Langen G."/>
            <person name="Pfiffi S."/>
            <person name="Biedenkopf D."/>
            <person name="Wong P."/>
            <person name="Samans B."/>
            <person name="Grimm C."/>
            <person name="Basiewicz M."/>
            <person name="Murat C."/>
            <person name="Martin F."/>
            <person name="Kogel K.H."/>
        </authorList>
    </citation>
    <scope>NUCLEOTIDE SEQUENCE [LARGE SCALE GENOMIC DNA]</scope>
    <source>
        <strain evidence="12 13">DSM 11827</strain>
    </source>
</reference>
<dbReference type="InterPro" id="IPR050364">
    <property type="entry name" value="Cytochrome_P450_fung"/>
</dbReference>
<gene>
    <name evidence="12" type="ORF">PIIN_05412</name>
</gene>
<evidence type="ECO:0000256" key="11">
    <source>
        <dbReference type="SAM" id="Phobius"/>
    </source>
</evidence>
<keyword evidence="4 9" id="KW-0349">Heme</keyword>
<name>G4TJI8_SERID</name>
<accession>G4TJI8</accession>
<dbReference type="PANTHER" id="PTHR46300">
    <property type="entry name" value="P450, PUTATIVE (EUROFUNG)-RELATED-RELATED"/>
    <property type="match status" value="1"/>
</dbReference>
<dbReference type="CDD" id="cd11065">
    <property type="entry name" value="CYP64-like"/>
    <property type="match status" value="1"/>
</dbReference>
<dbReference type="InterPro" id="IPR002401">
    <property type="entry name" value="Cyt_P450_E_grp-I"/>
</dbReference>
<keyword evidence="5 9" id="KW-0479">Metal-binding</keyword>
<dbReference type="InterPro" id="IPR017972">
    <property type="entry name" value="Cyt_P450_CS"/>
</dbReference>
<comment type="pathway">
    <text evidence="2">Secondary metabolite biosynthesis.</text>
</comment>
<dbReference type="GO" id="GO:0005506">
    <property type="term" value="F:iron ion binding"/>
    <property type="evidence" value="ECO:0007669"/>
    <property type="project" value="InterPro"/>
</dbReference>
<keyword evidence="6 10" id="KW-0560">Oxidoreductase</keyword>
<comment type="similarity">
    <text evidence="3 10">Belongs to the cytochrome P450 family.</text>
</comment>
<dbReference type="eggNOG" id="KOG0156">
    <property type="taxonomic scope" value="Eukaryota"/>
</dbReference>
<dbReference type="GO" id="GO:0020037">
    <property type="term" value="F:heme binding"/>
    <property type="evidence" value="ECO:0007669"/>
    <property type="project" value="InterPro"/>
</dbReference>
<dbReference type="EMBL" id="CAFZ01000121">
    <property type="protein sequence ID" value="CCA71473.1"/>
    <property type="molecule type" value="Genomic_DNA"/>
</dbReference>
<feature type="binding site" description="axial binding residue" evidence="9">
    <location>
        <position position="431"/>
    </location>
    <ligand>
        <name>heme</name>
        <dbReference type="ChEBI" id="CHEBI:30413"/>
    </ligand>
    <ligandPart>
        <name>Fe</name>
        <dbReference type="ChEBI" id="CHEBI:18248"/>
    </ligandPart>
</feature>
<evidence type="ECO:0000256" key="3">
    <source>
        <dbReference type="ARBA" id="ARBA00010617"/>
    </source>
</evidence>
<dbReference type="HOGENOM" id="CLU_001570_2_3_1"/>
<evidence type="ECO:0000256" key="5">
    <source>
        <dbReference type="ARBA" id="ARBA00022723"/>
    </source>
</evidence>
<proteinExistence type="inferred from homology"/>
<evidence type="ECO:0000256" key="9">
    <source>
        <dbReference type="PIRSR" id="PIRSR602401-1"/>
    </source>
</evidence>
<keyword evidence="11" id="KW-1133">Transmembrane helix</keyword>
<evidence type="ECO:0000256" key="7">
    <source>
        <dbReference type="ARBA" id="ARBA00023004"/>
    </source>
</evidence>
<keyword evidence="11" id="KW-0472">Membrane</keyword>
<dbReference type="PROSITE" id="PS00086">
    <property type="entry name" value="CYTOCHROME_P450"/>
    <property type="match status" value="1"/>
</dbReference>
<feature type="transmembrane region" description="Helical" evidence="11">
    <location>
        <begin position="6"/>
        <end position="24"/>
    </location>
</feature>